<keyword evidence="4 7" id="KW-0833">Ubl conjugation pathway</keyword>
<feature type="compositionally biased region" description="Basic residues" evidence="8">
    <location>
        <begin position="208"/>
        <end position="221"/>
    </location>
</feature>
<dbReference type="InterPro" id="IPR016135">
    <property type="entry name" value="UBQ-conjugating_enzyme/RWD"/>
</dbReference>
<comment type="caution">
    <text evidence="10">The sequence shown here is derived from an EMBL/GenBank/DDBJ whole genome shotgun (WGS) entry which is preliminary data.</text>
</comment>
<reference evidence="10" key="1">
    <citation type="submission" date="2022-07" db="EMBL/GenBank/DDBJ databases">
        <title>Phylogenomic reconstructions and comparative analyses of Kickxellomycotina fungi.</title>
        <authorList>
            <person name="Reynolds N.K."/>
            <person name="Stajich J.E."/>
            <person name="Barry K."/>
            <person name="Grigoriev I.V."/>
            <person name="Crous P."/>
            <person name="Smith M.E."/>
        </authorList>
    </citation>
    <scope>NUCLEOTIDE SEQUENCE</scope>
    <source>
        <strain evidence="10">NBRC 100468</strain>
    </source>
</reference>
<comment type="similarity">
    <text evidence="7">Belongs to the ubiquitin-conjugating enzyme family.</text>
</comment>
<dbReference type="Gene3D" id="3.10.110.10">
    <property type="entry name" value="Ubiquitin Conjugating Enzyme"/>
    <property type="match status" value="1"/>
</dbReference>
<evidence type="ECO:0000256" key="6">
    <source>
        <dbReference type="PROSITE-ProRule" id="PRU10133"/>
    </source>
</evidence>
<evidence type="ECO:0000313" key="10">
    <source>
        <dbReference type="EMBL" id="KAJ1922334.1"/>
    </source>
</evidence>
<evidence type="ECO:0000256" key="2">
    <source>
        <dbReference type="ARBA" id="ARBA00022679"/>
    </source>
</evidence>
<feature type="domain" description="UBC core" evidence="9">
    <location>
        <begin position="7"/>
        <end position="153"/>
    </location>
</feature>
<evidence type="ECO:0000256" key="5">
    <source>
        <dbReference type="ARBA" id="ARBA00022840"/>
    </source>
</evidence>
<dbReference type="OrthoDB" id="10069349at2759"/>
<keyword evidence="11" id="KW-1185">Reference proteome</keyword>
<keyword evidence="5 7" id="KW-0067">ATP-binding</keyword>
<proteinExistence type="inferred from homology"/>
<dbReference type="EMBL" id="JANBPU010000001">
    <property type="protein sequence ID" value="KAJ1922334.1"/>
    <property type="molecule type" value="Genomic_DNA"/>
</dbReference>
<dbReference type="InterPro" id="IPR000608">
    <property type="entry name" value="UBC"/>
</dbReference>
<feature type="compositionally biased region" description="Polar residues" evidence="8">
    <location>
        <begin position="171"/>
        <end position="186"/>
    </location>
</feature>
<dbReference type="GO" id="GO:0005524">
    <property type="term" value="F:ATP binding"/>
    <property type="evidence" value="ECO:0007669"/>
    <property type="project" value="UniProtKB-UniRule"/>
</dbReference>
<evidence type="ECO:0000259" key="9">
    <source>
        <dbReference type="PROSITE" id="PS50127"/>
    </source>
</evidence>
<name>A0A9W8ACR9_9FUNG</name>
<dbReference type="PROSITE" id="PS00183">
    <property type="entry name" value="UBC_1"/>
    <property type="match status" value="1"/>
</dbReference>
<dbReference type="EC" id="2.3.2.23" evidence="1"/>
<dbReference type="PANTHER" id="PTHR24067">
    <property type="entry name" value="UBIQUITIN-CONJUGATING ENZYME E2"/>
    <property type="match status" value="1"/>
</dbReference>
<dbReference type="InterPro" id="IPR023313">
    <property type="entry name" value="UBQ-conjugating_AS"/>
</dbReference>
<dbReference type="AlphaFoldDB" id="A0A9W8ACR9"/>
<evidence type="ECO:0000256" key="8">
    <source>
        <dbReference type="SAM" id="MobiDB-lite"/>
    </source>
</evidence>
<evidence type="ECO:0000256" key="4">
    <source>
        <dbReference type="ARBA" id="ARBA00022786"/>
    </source>
</evidence>
<dbReference type="FunFam" id="3.10.110.10:FF:000031">
    <property type="entry name" value="Ubiquitin-conjugating enzyme E2 22"/>
    <property type="match status" value="1"/>
</dbReference>
<organism evidence="10 11">
    <name type="scientific">Mycoemilia scoparia</name>
    <dbReference type="NCBI Taxonomy" id="417184"/>
    <lineage>
        <taxon>Eukaryota</taxon>
        <taxon>Fungi</taxon>
        <taxon>Fungi incertae sedis</taxon>
        <taxon>Zoopagomycota</taxon>
        <taxon>Kickxellomycotina</taxon>
        <taxon>Kickxellomycetes</taxon>
        <taxon>Kickxellales</taxon>
        <taxon>Kickxellaceae</taxon>
        <taxon>Mycoemilia</taxon>
    </lineage>
</organism>
<dbReference type="SUPFAM" id="SSF54495">
    <property type="entry name" value="UBC-like"/>
    <property type="match status" value="1"/>
</dbReference>
<gene>
    <name evidence="10" type="ORF">H4219_000196</name>
</gene>
<protein>
    <recommendedName>
        <fullName evidence="1">E2 ubiquitin-conjugating enzyme</fullName>
        <ecNumber evidence="1">2.3.2.23</ecNumber>
    </recommendedName>
</protein>
<dbReference type="InterPro" id="IPR050113">
    <property type="entry name" value="Ub_conjugating_enzyme"/>
</dbReference>
<evidence type="ECO:0000256" key="7">
    <source>
        <dbReference type="RuleBase" id="RU362109"/>
    </source>
</evidence>
<dbReference type="Pfam" id="PF00179">
    <property type="entry name" value="UQ_con"/>
    <property type="match status" value="1"/>
</dbReference>
<keyword evidence="3 7" id="KW-0547">Nucleotide-binding</keyword>
<dbReference type="CDD" id="cd23804">
    <property type="entry name" value="UBCc_UBE2S"/>
    <property type="match status" value="1"/>
</dbReference>
<keyword evidence="2" id="KW-0808">Transferase</keyword>
<feature type="active site" description="Glycyl thioester intermediate" evidence="6">
    <location>
        <position position="91"/>
    </location>
</feature>
<evidence type="ECO:0000256" key="1">
    <source>
        <dbReference type="ARBA" id="ARBA00012486"/>
    </source>
</evidence>
<dbReference type="SMART" id="SM00212">
    <property type="entry name" value="UBCc"/>
    <property type="match status" value="1"/>
</dbReference>
<dbReference type="GO" id="GO:0061631">
    <property type="term" value="F:ubiquitin conjugating enzyme activity"/>
    <property type="evidence" value="ECO:0007669"/>
    <property type="project" value="UniProtKB-EC"/>
</dbReference>
<evidence type="ECO:0000256" key="3">
    <source>
        <dbReference type="ARBA" id="ARBA00022741"/>
    </source>
</evidence>
<feature type="region of interest" description="Disordered" evidence="8">
    <location>
        <begin position="164"/>
        <end position="221"/>
    </location>
</feature>
<feature type="compositionally biased region" description="Basic and acidic residues" evidence="8">
    <location>
        <begin position="196"/>
        <end position="207"/>
    </location>
</feature>
<dbReference type="Proteomes" id="UP001150538">
    <property type="component" value="Unassembled WGS sequence"/>
</dbReference>
<dbReference type="PROSITE" id="PS50127">
    <property type="entry name" value="UBC_2"/>
    <property type="match status" value="1"/>
</dbReference>
<sequence length="221" mass="24759">MSGLSMQATKALLKDLARLQRTPPEGIILNVNGDDITDIQAWIQGPASTPYQDGVFKIKLSLSEDFPNSPPKGHFLTKIFHPNVSESGEICVNTLKKDWNRQLGIEHILITIKCLLIYPNPESALNEEAGKLLLEQYDAYSRHAALMTSIHAQNKGSIEFPVYNNEDRAKSPSNTENTLVQNNVSEQQQQQQQQKETTKPVTKEAPKAVKKKDKKSGLRRL</sequence>
<evidence type="ECO:0000313" key="11">
    <source>
        <dbReference type="Proteomes" id="UP001150538"/>
    </source>
</evidence>
<accession>A0A9W8ACR9</accession>